<reference evidence="2 3" key="1">
    <citation type="journal article" date="2007" name="Nature">
        <title>Evolution of genes and genomes on the Drosophila phylogeny.</title>
        <authorList>
            <consortium name="Drosophila 12 Genomes Consortium"/>
            <person name="Clark A.G."/>
            <person name="Eisen M.B."/>
            <person name="Smith D.R."/>
            <person name="Bergman C.M."/>
            <person name="Oliver B."/>
            <person name="Markow T.A."/>
            <person name="Kaufman T.C."/>
            <person name="Kellis M."/>
            <person name="Gelbart W."/>
            <person name="Iyer V.N."/>
            <person name="Pollard D.A."/>
            <person name="Sackton T.B."/>
            <person name="Larracuente A.M."/>
            <person name="Singh N.D."/>
            <person name="Abad J.P."/>
            <person name="Abt D.N."/>
            <person name="Adryan B."/>
            <person name="Aguade M."/>
            <person name="Akashi H."/>
            <person name="Anderson W.W."/>
            <person name="Aquadro C.F."/>
            <person name="Ardell D.H."/>
            <person name="Arguello R."/>
            <person name="Artieri C.G."/>
            <person name="Barbash D.A."/>
            <person name="Barker D."/>
            <person name="Barsanti P."/>
            <person name="Batterham P."/>
            <person name="Batzoglou S."/>
            <person name="Begun D."/>
            <person name="Bhutkar A."/>
            <person name="Blanco E."/>
            <person name="Bosak S.A."/>
            <person name="Bradley R.K."/>
            <person name="Brand A.D."/>
            <person name="Brent M.R."/>
            <person name="Brooks A.N."/>
            <person name="Brown R.H."/>
            <person name="Butlin R.K."/>
            <person name="Caggese C."/>
            <person name="Calvi B.R."/>
            <person name="Bernardo de Carvalho A."/>
            <person name="Caspi A."/>
            <person name="Castrezana S."/>
            <person name="Celniker S.E."/>
            <person name="Chang J.L."/>
            <person name="Chapple C."/>
            <person name="Chatterji S."/>
            <person name="Chinwalla A."/>
            <person name="Civetta A."/>
            <person name="Clifton S.W."/>
            <person name="Comeron J.M."/>
            <person name="Costello J.C."/>
            <person name="Coyne J.A."/>
            <person name="Daub J."/>
            <person name="David R.G."/>
            <person name="Delcher A.L."/>
            <person name="Delehaunty K."/>
            <person name="Do C.B."/>
            <person name="Ebling H."/>
            <person name="Edwards K."/>
            <person name="Eickbush T."/>
            <person name="Evans J.D."/>
            <person name="Filipski A."/>
            <person name="Findeiss S."/>
            <person name="Freyhult E."/>
            <person name="Fulton L."/>
            <person name="Fulton R."/>
            <person name="Garcia A.C."/>
            <person name="Gardiner A."/>
            <person name="Garfield D.A."/>
            <person name="Garvin B.E."/>
            <person name="Gibson G."/>
            <person name="Gilbert D."/>
            <person name="Gnerre S."/>
            <person name="Godfrey J."/>
            <person name="Good R."/>
            <person name="Gotea V."/>
            <person name="Gravely B."/>
            <person name="Greenberg A.J."/>
            <person name="Griffiths-Jones S."/>
            <person name="Gross S."/>
            <person name="Guigo R."/>
            <person name="Gustafson E.A."/>
            <person name="Haerty W."/>
            <person name="Hahn M.W."/>
            <person name="Halligan D.L."/>
            <person name="Halpern A.L."/>
            <person name="Halter G.M."/>
            <person name="Han M.V."/>
            <person name="Heger A."/>
            <person name="Hillier L."/>
            <person name="Hinrichs A.S."/>
            <person name="Holmes I."/>
            <person name="Hoskins R.A."/>
            <person name="Hubisz M.J."/>
            <person name="Hultmark D."/>
            <person name="Huntley M.A."/>
            <person name="Jaffe D.B."/>
            <person name="Jagadeeshan S."/>
            <person name="Jeck W.R."/>
            <person name="Johnson J."/>
            <person name="Jones C.D."/>
            <person name="Jordan W.C."/>
            <person name="Karpen G.H."/>
            <person name="Kataoka E."/>
            <person name="Keightley P.D."/>
            <person name="Kheradpour P."/>
            <person name="Kirkness E.F."/>
            <person name="Koerich L.B."/>
            <person name="Kristiansen K."/>
            <person name="Kudrna D."/>
            <person name="Kulathinal R.J."/>
            <person name="Kumar S."/>
            <person name="Kwok R."/>
            <person name="Lander E."/>
            <person name="Langley C.H."/>
            <person name="Lapoint R."/>
            <person name="Lazzaro B.P."/>
            <person name="Lee S.J."/>
            <person name="Levesque L."/>
            <person name="Li R."/>
            <person name="Lin C.F."/>
            <person name="Lin M.F."/>
            <person name="Lindblad-Toh K."/>
            <person name="Llopart A."/>
            <person name="Long M."/>
            <person name="Low L."/>
            <person name="Lozovsky E."/>
            <person name="Lu J."/>
            <person name="Luo M."/>
            <person name="Machado C.A."/>
            <person name="Makalowski W."/>
            <person name="Marzo M."/>
            <person name="Matsuda M."/>
            <person name="Matzkin L."/>
            <person name="McAllister B."/>
            <person name="McBride C.S."/>
            <person name="McKernan B."/>
            <person name="McKernan K."/>
            <person name="Mendez-Lago M."/>
            <person name="Minx P."/>
            <person name="Mollenhauer M.U."/>
            <person name="Montooth K."/>
            <person name="Mount S.M."/>
            <person name="Mu X."/>
            <person name="Myers E."/>
            <person name="Negre B."/>
            <person name="Newfeld S."/>
            <person name="Nielsen R."/>
            <person name="Noor M.A."/>
            <person name="O'Grady P."/>
            <person name="Pachter L."/>
            <person name="Papaceit M."/>
            <person name="Parisi M.J."/>
            <person name="Parisi M."/>
            <person name="Parts L."/>
            <person name="Pedersen J.S."/>
            <person name="Pesole G."/>
            <person name="Phillippy A.M."/>
            <person name="Ponting C.P."/>
            <person name="Pop M."/>
            <person name="Porcelli D."/>
            <person name="Powell J.R."/>
            <person name="Prohaska S."/>
            <person name="Pruitt K."/>
            <person name="Puig M."/>
            <person name="Quesneville H."/>
            <person name="Ram K.R."/>
            <person name="Rand D."/>
            <person name="Rasmussen M.D."/>
            <person name="Reed L.K."/>
            <person name="Reenan R."/>
            <person name="Reily A."/>
            <person name="Remington K.A."/>
            <person name="Rieger T.T."/>
            <person name="Ritchie M.G."/>
            <person name="Robin C."/>
            <person name="Rogers Y.H."/>
            <person name="Rohde C."/>
            <person name="Rozas J."/>
            <person name="Rubenfield M.J."/>
            <person name="Ruiz A."/>
            <person name="Russo S."/>
            <person name="Salzberg S.L."/>
            <person name="Sanchez-Gracia A."/>
            <person name="Saranga D.J."/>
            <person name="Sato H."/>
            <person name="Schaeffer S.W."/>
            <person name="Schatz M.C."/>
            <person name="Schlenke T."/>
            <person name="Schwartz R."/>
            <person name="Segarra C."/>
            <person name="Singh R.S."/>
            <person name="Sirot L."/>
            <person name="Sirota M."/>
            <person name="Sisneros N.B."/>
            <person name="Smith C.D."/>
            <person name="Smith T.F."/>
            <person name="Spieth J."/>
            <person name="Stage D.E."/>
            <person name="Stark A."/>
            <person name="Stephan W."/>
            <person name="Strausberg R.L."/>
            <person name="Strempel S."/>
            <person name="Sturgill D."/>
            <person name="Sutton G."/>
            <person name="Sutton G.G."/>
            <person name="Tao W."/>
            <person name="Teichmann S."/>
            <person name="Tobari Y.N."/>
            <person name="Tomimura Y."/>
            <person name="Tsolas J.M."/>
            <person name="Valente V.L."/>
            <person name="Venter E."/>
            <person name="Venter J.C."/>
            <person name="Vicario S."/>
            <person name="Vieira F.G."/>
            <person name="Vilella A.J."/>
            <person name="Villasante A."/>
            <person name="Walenz B."/>
            <person name="Wang J."/>
            <person name="Wasserman M."/>
            <person name="Watts T."/>
            <person name="Wilson D."/>
            <person name="Wilson R.K."/>
            <person name="Wing R.A."/>
            <person name="Wolfner M.F."/>
            <person name="Wong A."/>
            <person name="Wong G.K."/>
            <person name="Wu C.I."/>
            <person name="Wu G."/>
            <person name="Yamamoto D."/>
            <person name="Yang H.P."/>
            <person name="Yang S.P."/>
            <person name="Yorke J.A."/>
            <person name="Yoshida K."/>
            <person name="Zdobnov E."/>
            <person name="Zhang P."/>
            <person name="Zhang Y."/>
            <person name="Zimin A.V."/>
            <person name="Baldwin J."/>
            <person name="Abdouelleil A."/>
            <person name="Abdulkadir J."/>
            <person name="Abebe A."/>
            <person name="Abera B."/>
            <person name="Abreu J."/>
            <person name="Acer S.C."/>
            <person name="Aftuck L."/>
            <person name="Alexander A."/>
            <person name="An P."/>
            <person name="Anderson E."/>
            <person name="Anderson S."/>
            <person name="Arachi H."/>
            <person name="Azer M."/>
            <person name="Bachantsang P."/>
            <person name="Barry A."/>
            <person name="Bayul T."/>
            <person name="Berlin A."/>
            <person name="Bessette D."/>
            <person name="Bloom T."/>
            <person name="Blye J."/>
            <person name="Boguslavskiy L."/>
            <person name="Bonnet C."/>
            <person name="Boukhgalter B."/>
            <person name="Bourzgui I."/>
            <person name="Brown A."/>
            <person name="Cahill P."/>
            <person name="Channer S."/>
            <person name="Cheshatsang Y."/>
            <person name="Chuda L."/>
            <person name="Citroen M."/>
            <person name="Collymore A."/>
            <person name="Cooke P."/>
            <person name="Costello M."/>
            <person name="D'Aco K."/>
            <person name="Daza R."/>
            <person name="De Haan G."/>
            <person name="DeGray S."/>
            <person name="DeMaso C."/>
            <person name="Dhargay N."/>
            <person name="Dooley K."/>
            <person name="Dooley E."/>
            <person name="Doricent M."/>
            <person name="Dorje P."/>
            <person name="Dorjee K."/>
            <person name="Dupes A."/>
            <person name="Elong R."/>
            <person name="Falk J."/>
            <person name="Farina A."/>
            <person name="Faro S."/>
            <person name="Ferguson D."/>
            <person name="Fisher S."/>
            <person name="Foley C.D."/>
            <person name="Franke A."/>
            <person name="Friedrich D."/>
            <person name="Gadbois L."/>
            <person name="Gearin G."/>
            <person name="Gearin C.R."/>
            <person name="Giannoukos G."/>
            <person name="Goode T."/>
            <person name="Graham J."/>
            <person name="Grandbois E."/>
            <person name="Grewal S."/>
            <person name="Gyaltsen K."/>
            <person name="Hafez N."/>
            <person name="Hagos B."/>
            <person name="Hall J."/>
            <person name="Henson C."/>
            <person name="Hollinger A."/>
            <person name="Honan T."/>
            <person name="Huard M.D."/>
            <person name="Hughes L."/>
            <person name="Hurhula B."/>
            <person name="Husby M.E."/>
            <person name="Kamat A."/>
            <person name="Kanga B."/>
            <person name="Kashin S."/>
            <person name="Khazanovich D."/>
            <person name="Kisner P."/>
            <person name="Lance K."/>
            <person name="Lara M."/>
            <person name="Lee W."/>
            <person name="Lennon N."/>
            <person name="Letendre F."/>
            <person name="LeVine R."/>
            <person name="Lipovsky A."/>
            <person name="Liu X."/>
            <person name="Liu J."/>
            <person name="Liu S."/>
            <person name="Lokyitsang T."/>
            <person name="Lokyitsang Y."/>
            <person name="Lubonja R."/>
            <person name="Lui A."/>
            <person name="MacDonald P."/>
            <person name="Magnisalis V."/>
            <person name="Maru K."/>
            <person name="Matthews C."/>
            <person name="McCusker W."/>
            <person name="McDonough S."/>
            <person name="Mehta T."/>
            <person name="Meldrim J."/>
            <person name="Meneus L."/>
            <person name="Mihai O."/>
            <person name="Mihalev A."/>
            <person name="Mihova T."/>
            <person name="Mittelman R."/>
            <person name="Mlenga V."/>
            <person name="Montmayeur A."/>
            <person name="Mulrain L."/>
            <person name="Navidi A."/>
            <person name="Naylor J."/>
            <person name="Negash T."/>
            <person name="Nguyen T."/>
            <person name="Nguyen N."/>
            <person name="Nicol R."/>
            <person name="Norbu C."/>
            <person name="Norbu N."/>
            <person name="Novod N."/>
            <person name="O'Neill B."/>
            <person name="Osman S."/>
            <person name="Markiewicz E."/>
            <person name="Oyono O.L."/>
            <person name="Patti C."/>
            <person name="Phunkhang P."/>
            <person name="Pierre F."/>
            <person name="Priest M."/>
            <person name="Raghuraman S."/>
            <person name="Rege F."/>
            <person name="Reyes R."/>
            <person name="Rise C."/>
            <person name="Rogov P."/>
            <person name="Ross K."/>
            <person name="Ryan E."/>
            <person name="Settipalli S."/>
            <person name="Shea T."/>
            <person name="Sherpa N."/>
            <person name="Shi L."/>
            <person name="Shih D."/>
            <person name="Sparrow T."/>
            <person name="Spaulding J."/>
            <person name="Stalker J."/>
            <person name="Stange-Thomann N."/>
            <person name="Stavropoulos S."/>
            <person name="Stone C."/>
            <person name="Strader C."/>
            <person name="Tesfaye S."/>
            <person name="Thomson T."/>
            <person name="Thoulutsang Y."/>
            <person name="Thoulutsang D."/>
            <person name="Topham K."/>
            <person name="Topping I."/>
            <person name="Tsamla T."/>
            <person name="Vassiliev H."/>
            <person name="Vo A."/>
            <person name="Wangchuk T."/>
            <person name="Wangdi T."/>
            <person name="Weiand M."/>
            <person name="Wilkinson J."/>
            <person name="Wilson A."/>
            <person name="Yadav S."/>
            <person name="Young G."/>
            <person name="Yu Q."/>
            <person name="Zembek L."/>
            <person name="Zhong D."/>
            <person name="Zimmer A."/>
            <person name="Zwirko Z."/>
            <person name="Jaffe D.B."/>
            <person name="Alvarez P."/>
            <person name="Brockman W."/>
            <person name="Butler J."/>
            <person name="Chin C."/>
            <person name="Gnerre S."/>
            <person name="Grabherr M."/>
            <person name="Kleber M."/>
            <person name="Mauceli E."/>
            <person name="MacCallum I."/>
        </authorList>
    </citation>
    <scope>NUCLEOTIDE SEQUENCE [LARGE SCALE GENOMIC DNA]</scope>
    <source>
        <strain evidence="3">Rob3c / Tucson 14021-0248.25</strain>
    </source>
</reference>
<evidence type="ECO:0000313" key="2">
    <source>
        <dbReference type="EMBL" id="EDW45329.1"/>
    </source>
</evidence>
<sequence>MNEMRREKEHAEPWNSLLGSHPAGVVVLPHLASASLPFLPPSALTVEEEEDPDEDEDDNGDGDGNEGHHPVGCWEWMTYAC</sequence>
<organism evidence="3">
    <name type="scientific">Drosophila sechellia</name>
    <name type="common">Fruit fly</name>
    <dbReference type="NCBI Taxonomy" id="7238"/>
    <lineage>
        <taxon>Eukaryota</taxon>
        <taxon>Metazoa</taxon>
        <taxon>Ecdysozoa</taxon>
        <taxon>Arthropoda</taxon>
        <taxon>Hexapoda</taxon>
        <taxon>Insecta</taxon>
        <taxon>Pterygota</taxon>
        <taxon>Neoptera</taxon>
        <taxon>Endopterygota</taxon>
        <taxon>Diptera</taxon>
        <taxon>Brachycera</taxon>
        <taxon>Muscomorpha</taxon>
        <taxon>Ephydroidea</taxon>
        <taxon>Drosophilidae</taxon>
        <taxon>Drosophila</taxon>
        <taxon>Sophophora</taxon>
    </lineage>
</organism>
<proteinExistence type="predicted"/>
<name>B4INA6_DROSE</name>
<dbReference type="HOGENOM" id="CLU_2576400_0_0_1"/>
<keyword evidence="3" id="KW-1185">Reference proteome</keyword>
<evidence type="ECO:0000256" key="1">
    <source>
        <dbReference type="SAM" id="MobiDB-lite"/>
    </source>
</evidence>
<feature type="region of interest" description="Disordered" evidence="1">
    <location>
        <begin position="39"/>
        <end position="71"/>
    </location>
</feature>
<feature type="compositionally biased region" description="Acidic residues" evidence="1">
    <location>
        <begin position="46"/>
        <end position="64"/>
    </location>
</feature>
<evidence type="ECO:0000313" key="3">
    <source>
        <dbReference type="Proteomes" id="UP000001292"/>
    </source>
</evidence>
<dbReference type="AlphaFoldDB" id="B4INA6"/>
<protein>
    <submittedName>
        <fullName evidence="2">GM19623</fullName>
    </submittedName>
</protein>
<dbReference type="Proteomes" id="UP000001292">
    <property type="component" value="Unassembled WGS sequence"/>
</dbReference>
<accession>B4INA6</accession>
<gene>
    <name evidence="2" type="primary">Dsec\GM19623</name>
    <name evidence="2" type="ORF">Dsec_GM19623</name>
</gene>
<dbReference type="EMBL" id="CH481855">
    <property type="protein sequence ID" value="EDW45329.1"/>
    <property type="molecule type" value="Genomic_DNA"/>
</dbReference>